<protein>
    <submittedName>
        <fullName evidence="2">Uncharacterized protein</fullName>
    </submittedName>
</protein>
<evidence type="ECO:0000313" key="3">
    <source>
        <dbReference type="Proteomes" id="UP001526147"/>
    </source>
</evidence>
<keyword evidence="3" id="KW-1185">Reference proteome</keyword>
<comment type="caution">
    <text evidence="2">The sequence shown here is derived from an EMBL/GenBank/DDBJ whole genome shotgun (WGS) entry which is preliminary data.</text>
</comment>
<accession>A0ABT3DK39</accession>
<organism evidence="2 3">
    <name type="scientific">Metabacillus halosaccharovorans</name>
    <dbReference type="NCBI Taxonomy" id="930124"/>
    <lineage>
        <taxon>Bacteria</taxon>
        <taxon>Bacillati</taxon>
        <taxon>Bacillota</taxon>
        <taxon>Bacilli</taxon>
        <taxon>Bacillales</taxon>
        <taxon>Bacillaceae</taxon>
        <taxon>Metabacillus</taxon>
    </lineage>
</organism>
<dbReference type="Proteomes" id="UP001526147">
    <property type="component" value="Unassembled WGS sequence"/>
</dbReference>
<proteinExistence type="predicted"/>
<dbReference type="RefSeq" id="WP_264143780.1">
    <property type="nucleotide sequence ID" value="NZ_JAOYEY010000047.1"/>
</dbReference>
<reference evidence="2 3" key="1">
    <citation type="submission" date="2022-10" db="EMBL/GenBank/DDBJ databases">
        <title>Draft genome assembly of moderately radiation resistant bacterium Metabacillus halosaccharovorans.</title>
        <authorList>
            <person name="Pal S."/>
            <person name="Gopinathan A."/>
        </authorList>
    </citation>
    <scope>NUCLEOTIDE SEQUENCE [LARGE SCALE GENOMIC DNA]</scope>
    <source>
        <strain evidence="2 3">VITHBRA001</strain>
    </source>
</reference>
<evidence type="ECO:0000256" key="1">
    <source>
        <dbReference type="SAM" id="MobiDB-lite"/>
    </source>
</evidence>
<sequence length="42" mass="4784">MTKRNIKTKSGLQTAKPITDLEISKDLTTVNKKAEKTRPRNQ</sequence>
<dbReference type="EMBL" id="JAOYEY010000047">
    <property type="protein sequence ID" value="MCV9887422.1"/>
    <property type="molecule type" value="Genomic_DNA"/>
</dbReference>
<name>A0ABT3DK39_9BACI</name>
<gene>
    <name evidence="2" type="ORF">OIH86_17430</name>
</gene>
<feature type="region of interest" description="Disordered" evidence="1">
    <location>
        <begin position="1"/>
        <end position="20"/>
    </location>
</feature>
<evidence type="ECO:0000313" key="2">
    <source>
        <dbReference type="EMBL" id="MCV9887422.1"/>
    </source>
</evidence>